<dbReference type="InterPro" id="IPR024002">
    <property type="entry name" value="For/NO2_transpt_CS"/>
</dbReference>
<feature type="transmembrane region" description="Helical" evidence="7">
    <location>
        <begin position="66"/>
        <end position="93"/>
    </location>
</feature>
<accession>A0A2W7N885</accession>
<dbReference type="GO" id="GO:0015499">
    <property type="term" value="F:formate transmembrane transporter activity"/>
    <property type="evidence" value="ECO:0007669"/>
    <property type="project" value="TreeGrafter"/>
</dbReference>
<organism evidence="8 9">
    <name type="scientific">Breznakibacter xylanolyticus</name>
    <dbReference type="NCBI Taxonomy" id="990"/>
    <lineage>
        <taxon>Bacteria</taxon>
        <taxon>Pseudomonadati</taxon>
        <taxon>Bacteroidota</taxon>
        <taxon>Bacteroidia</taxon>
        <taxon>Marinilabiliales</taxon>
        <taxon>Marinilabiliaceae</taxon>
        <taxon>Breznakibacter</taxon>
    </lineage>
</organism>
<evidence type="ECO:0000256" key="2">
    <source>
        <dbReference type="ARBA" id="ARBA00022448"/>
    </source>
</evidence>
<comment type="caution">
    <text evidence="8">The sequence shown here is derived from an EMBL/GenBank/DDBJ whole genome shotgun (WGS) entry which is preliminary data.</text>
</comment>
<keyword evidence="9" id="KW-1185">Reference proteome</keyword>
<dbReference type="EMBL" id="QKZK01000015">
    <property type="protein sequence ID" value="PZX15913.1"/>
    <property type="molecule type" value="Genomic_DNA"/>
</dbReference>
<evidence type="ECO:0000256" key="1">
    <source>
        <dbReference type="ARBA" id="ARBA00004141"/>
    </source>
</evidence>
<evidence type="ECO:0000256" key="6">
    <source>
        <dbReference type="ARBA" id="ARBA00049660"/>
    </source>
</evidence>
<dbReference type="Gene3D" id="1.20.1080.10">
    <property type="entry name" value="Glycerol uptake facilitator protein"/>
    <property type="match status" value="1"/>
</dbReference>
<dbReference type="InterPro" id="IPR000292">
    <property type="entry name" value="For/NO2_transpt"/>
</dbReference>
<gene>
    <name evidence="8" type="ORF">LX69_02107</name>
</gene>
<dbReference type="OrthoDB" id="9786493at2"/>
<keyword evidence="2" id="KW-0813">Transport</keyword>
<sequence length="260" mass="28337">MGYYSPKEILERVHETARYKAKTNVSKTLVLAFMAGAYIALGGLLSMVVGGGLPGLAETNPGLQKFIFGAVFPLGLILCVVAGADLFTGNTAYFIPPVFGRKMPVTAMFKNWTLVWLGNFVGALFVGFVLAYLTDVFANDPWKSTLFHIADIKTSAPFYKVFVKGIGANWLVALAVWLAFAAKDITGKILAIWFPVMAFVAMGYEHSVANMFFLPTAWMYGANVSWMDIIVNNLIPSTLGNIVGGSLLTGGLYWVVYDRD</sequence>
<protein>
    <submittedName>
        <fullName evidence="8">Formate/nitrite transporter</fullName>
    </submittedName>
</protein>
<dbReference type="InterPro" id="IPR023271">
    <property type="entry name" value="Aquaporin-like"/>
</dbReference>
<keyword evidence="4 7" id="KW-1133">Transmembrane helix</keyword>
<evidence type="ECO:0000256" key="7">
    <source>
        <dbReference type="SAM" id="Phobius"/>
    </source>
</evidence>
<feature type="transmembrane region" description="Helical" evidence="7">
    <location>
        <begin position="114"/>
        <end position="133"/>
    </location>
</feature>
<feature type="transmembrane region" description="Helical" evidence="7">
    <location>
        <begin position="161"/>
        <end position="180"/>
    </location>
</feature>
<dbReference type="PANTHER" id="PTHR30520">
    <property type="entry name" value="FORMATE TRANSPORTER-RELATED"/>
    <property type="match status" value="1"/>
</dbReference>
<feature type="transmembrane region" description="Helical" evidence="7">
    <location>
        <begin position="192"/>
        <end position="214"/>
    </location>
</feature>
<feature type="transmembrane region" description="Helical" evidence="7">
    <location>
        <begin position="234"/>
        <end position="256"/>
    </location>
</feature>
<evidence type="ECO:0000313" key="9">
    <source>
        <dbReference type="Proteomes" id="UP000249239"/>
    </source>
</evidence>
<dbReference type="RefSeq" id="WP_111445952.1">
    <property type="nucleotide sequence ID" value="NZ_QKZK01000015.1"/>
</dbReference>
<dbReference type="AlphaFoldDB" id="A0A2W7N885"/>
<reference evidence="8 9" key="1">
    <citation type="submission" date="2018-06" db="EMBL/GenBank/DDBJ databases">
        <title>Genomic Encyclopedia of Archaeal and Bacterial Type Strains, Phase II (KMG-II): from individual species to whole genera.</title>
        <authorList>
            <person name="Goeker M."/>
        </authorList>
    </citation>
    <scope>NUCLEOTIDE SEQUENCE [LARGE SCALE GENOMIC DNA]</scope>
    <source>
        <strain evidence="8 9">DSM 6779</strain>
    </source>
</reference>
<evidence type="ECO:0000256" key="3">
    <source>
        <dbReference type="ARBA" id="ARBA00022692"/>
    </source>
</evidence>
<evidence type="ECO:0000313" key="8">
    <source>
        <dbReference type="EMBL" id="PZX15913.1"/>
    </source>
</evidence>
<dbReference type="FunFam" id="1.20.1080.10:FF:000011">
    <property type="entry name" value="Formate family transporter"/>
    <property type="match status" value="1"/>
</dbReference>
<name>A0A2W7N885_9BACT</name>
<dbReference type="Pfam" id="PF01226">
    <property type="entry name" value="Form_Nir_trans"/>
    <property type="match status" value="1"/>
</dbReference>
<evidence type="ECO:0000256" key="5">
    <source>
        <dbReference type="ARBA" id="ARBA00023136"/>
    </source>
</evidence>
<dbReference type="NCBIfam" id="TIGR00790">
    <property type="entry name" value="fnt"/>
    <property type="match status" value="1"/>
</dbReference>
<evidence type="ECO:0000256" key="4">
    <source>
        <dbReference type="ARBA" id="ARBA00022989"/>
    </source>
</evidence>
<comment type="subcellular location">
    <subcellularLocation>
        <location evidence="1">Membrane</location>
        <topology evidence="1">Multi-pass membrane protein</topology>
    </subcellularLocation>
</comment>
<comment type="similarity">
    <text evidence="6">Belongs to the FNT transporter (TC 1.A.16) family.</text>
</comment>
<keyword evidence="3 7" id="KW-0812">Transmembrane</keyword>
<dbReference type="PANTHER" id="PTHR30520:SF6">
    <property type="entry name" value="FORMATE_NITRATE FAMILY TRANSPORTER (EUROFUNG)"/>
    <property type="match status" value="1"/>
</dbReference>
<dbReference type="PROSITE" id="PS01005">
    <property type="entry name" value="FORMATE_NITRITE_TP_1"/>
    <property type="match status" value="1"/>
</dbReference>
<proteinExistence type="inferred from homology"/>
<dbReference type="Proteomes" id="UP000249239">
    <property type="component" value="Unassembled WGS sequence"/>
</dbReference>
<keyword evidence="5 7" id="KW-0472">Membrane</keyword>
<dbReference type="GO" id="GO:0005886">
    <property type="term" value="C:plasma membrane"/>
    <property type="evidence" value="ECO:0007669"/>
    <property type="project" value="TreeGrafter"/>
</dbReference>
<feature type="transmembrane region" description="Helical" evidence="7">
    <location>
        <begin position="28"/>
        <end position="54"/>
    </location>
</feature>